<dbReference type="Ensembl" id="ENSCAFT00040011548.1">
    <property type="protein sequence ID" value="ENSCAFP00040010019.1"/>
    <property type="gene ID" value="ENSCAFG00040006150.1"/>
</dbReference>
<name>A0A8C0Q957_CANLF</name>
<accession>A0A8C0Q957</accession>
<gene>
    <name evidence="6" type="primary">CBX7</name>
</gene>
<reference evidence="6" key="1">
    <citation type="submission" date="2018-10" db="EMBL/GenBank/DDBJ databases">
        <title>De novo assembly of a Great Dane genome.</title>
        <authorList>
            <person name="Kidd J.M."/>
            <person name="Pendleton A.L."/>
            <person name="Shen F."/>
            <person name="Emery S."/>
        </authorList>
    </citation>
    <scope>NUCLEOTIDE SEQUENCE [LARGE SCALE GENOMIC DNA]</scope>
    <source>
        <strain evidence="6">Great Dane</strain>
    </source>
</reference>
<dbReference type="AlphaFoldDB" id="A0A8C0Q957"/>
<dbReference type="OrthoDB" id="1918685at2759"/>
<dbReference type="InterPro" id="IPR050610">
    <property type="entry name" value="APOBEC_Cyt_Deaminase"/>
</dbReference>
<evidence type="ECO:0000256" key="4">
    <source>
        <dbReference type="ARBA" id="ARBA00022801"/>
    </source>
</evidence>
<comment type="subcellular location">
    <subcellularLocation>
        <location evidence="1">Cytoplasm</location>
    </subcellularLocation>
</comment>
<dbReference type="GO" id="GO:0016787">
    <property type="term" value="F:hydrolase activity"/>
    <property type="evidence" value="ECO:0007669"/>
    <property type="project" value="UniProtKB-KW"/>
</dbReference>
<dbReference type="PANTHER" id="PTHR13857">
    <property type="entry name" value="MRNA EDITING ENZYME"/>
    <property type="match status" value="1"/>
</dbReference>
<reference evidence="6" key="2">
    <citation type="submission" date="2025-08" db="UniProtKB">
        <authorList>
            <consortium name="Ensembl"/>
        </authorList>
    </citation>
    <scope>IDENTIFICATION</scope>
</reference>
<evidence type="ECO:0000313" key="7">
    <source>
        <dbReference type="Proteomes" id="UP000694542"/>
    </source>
</evidence>
<evidence type="ECO:0000256" key="2">
    <source>
        <dbReference type="ARBA" id="ARBA00022490"/>
    </source>
</evidence>
<dbReference type="Gene3D" id="3.40.140.10">
    <property type="entry name" value="Cytidine Deaminase, domain 2"/>
    <property type="match status" value="1"/>
</dbReference>
<organism evidence="6 7">
    <name type="scientific">Canis lupus familiaris</name>
    <name type="common">Dog</name>
    <name type="synonym">Canis familiaris</name>
    <dbReference type="NCBI Taxonomy" id="9615"/>
    <lineage>
        <taxon>Eukaryota</taxon>
        <taxon>Metazoa</taxon>
        <taxon>Chordata</taxon>
        <taxon>Craniata</taxon>
        <taxon>Vertebrata</taxon>
        <taxon>Euteleostomi</taxon>
        <taxon>Mammalia</taxon>
        <taxon>Eutheria</taxon>
        <taxon>Laurasiatheria</taxon>
        <taxon>Carnivora</taxon>
        <taxon>Caniformia</taxon>
        <taxon>Canidae</taxon>
        <taxon>Canis</taxon>
    </lineage>
</organism>
<dbReference type="Proteomes" id="UP000694542">
    <property type="component" value="Chromosome 10"/>
</dbReference>
<dbReference type="GO" id="GO:0046872">
    <property type="term" value="F:metal ion binding"/>
    <property type="evidence" value="ECO:0007669"/>
    <property type="project" value="UniProtKB-KW"/>
</dbReference>
<evidence type="ECO:0000313" key="6">
    <source>
        <dbReference type="Ensembl" id="ENSCAFP00040010019.1"/>
    </source>
</evidence>
<evidence type="ECO:0000256" key="5">
    <source>
        <dbReference type="ARBA" id="ARBA00022833"/>
    </source>
</evidence>
<dbReference type="Pfam" id="PF18782">
    <property type="entry name" value="NAD2"/>
    <property type="match status" value="1"/>
</dbReference>
<evidence type="ECO:0000256" key="1">
    <source>
        <dbReference type="ARBA" id="ARBA00004496"/>
    </source>
</evidence>
<protein>
    <submittedName>
        <fullName evidence="6">Chromobox 7</fullName>
    </submittedName>
</protein>
<dbReference type="GO" id="GO:0005737">
    <property type="term" value="C:cytoplasm"/>
    <property type="evidence" value="ECO:0007669"/>
    <property type="project" value="UniProtKB-SubCell"/>
</dbReference>
<keyword evidence="5" id="KW-0862">Zinc</keyword>
<sequence length="190" mass="22540">RALQTQAFYRGIKNQMVPEPVYRRKKHRCYNFKWRLGGSVGKVSPSVIHERHTETIFISDIKNRFLDPTLKFFLSVYVCISPVPLGGKIPISLLESNPTYSCRCLSSRLYFWRQWKYRRELQLVAQVGPPLSVEYTLQFQDCWGKRIVHVFKPYRPWDALNIYNKSIRRRLSNVTDDLTSAETDFYNLRL</sequence>
<keyword evidence="4" id="KW-0378">Hydrolase</keyword>
<keyword evidence="3" id="KW-0479">Metal-binding</keyword>
<dbReference type="PANTHER" id="PTHR13857:SF43">
    <property type="entry name" value="DNA DC-DU-EDITING ENZYME APOBEC-3H"/>
    <property type="match status" value="1"/>
</dbReference>
<keyword evidence="2" id="KW-0963">Cytoplasm</keyword>
<evidence type="ECO:0000256" key="3">
    <source>
        <dbReference type="ARBA" id="ARBA00022723"/>
    </source>
</evidence>
<proteinExistence type="predicted"/>